<evidence type="ECO:0000313" key="2">
    <source>
        <dbReference type="Proteomes" id="UP000260943"/>
    </source>
</evidence>
<reference evidence="1 2" key="1">
    <citation type="submission" date="2018-08" db="EMBL/GenBank/DDBJ databases">
        <title>A genome reference for cultivated species of the human gut microbiota.</title>
        <authorList>
            <person name="Zou Y."/>
            <person name="Xue W."/>
            <person name="Luo G."/>
        </authorList>
    </citation>
    <scope>NUCLEOTIDE SEQUENCE [LARGE SCALE GENOMIC DNA]</scope>
    <source>
        <strain evidence="1 2">TF08-14</strain>
    </source>
</reference>
<accession>A0A3E4QRE7</accession>
<protein>
    <submittedName>
        <fullName evidence="1">Uncharacterized protein</fullName>
    </submittedName>
</protein>
<gene>
    <name evidence="1" type="ORF">DXC81_07525</name>
</gene>
<dbReference type="EMBL" id="QSRJ01000008">
    <property type="protein sequence ID" value="RGL09725.1"/>
    <property type="molecule type" value="Genomic_DNA"/>
</dbReference>
<proteinExistence type="predicted"/>
<name>A0A3E4QRE7_9ACTN</name>
<dbReference type="RefSeq" id="WP_117679859.1">
    <property type="nucleotide sequence ID" value="NZ_CAJJKC010000011.1"/>
</dbReference>
<dbReference type="Proteomes" id="UP000260943">
    <property type="component" value="Unassembled WGS sequence"/>
</dbReference>
<comment type="caution">
    <text evidence="1">The sequence shown here is derived from an EMBL/GenBank/DDBJ whole genome shotgun (WGS) entry which is preliminary data.</text>
</comment>
<dbReference type="AlphaFoldDB" id="A0A3E4QRE7"/>
<sequence>MFAFNVNQEKVSHIPYTLKEWTREQGPKTLVREMELDRAQSAERAWGDYTLKGWANHHGAHTQLVALGYC</sequence>
<organism evidence="1 2">
    <name type="scientific">Collinsella tanakaei</name>
    <dbReference type="NCBI Taxonomy" id="626935"/>
    <lineage>
        <taxon>Bacteria</taxon>
        <taxon>Bacillati</taxon>
        <taxon>Actinomycetota</taxon>
        <taxon>Coriobacteriia</taxon>
        <taxon>Coriobacteriales</taxon>
        <taxon>Coriobacteriaceae</taxon>
        <taxon>Collinsella</taxon>
    </lineage>
</organism>
<evidence type="ECO:0000313" key="1">
    <source>
        <dbReference type="EMBL" id="RGL09725.1"/>
    </source>
</evidence>